<evidence type="ECO:0000313" key="4">
    <source>
        <dbReference type="EMBL" id="HGU41749.1"/>
    </source>
</evidence>
<dbReference type="PANTHER" id="PTHR39965">
    <property type="entry name" value="CRISPR SYSTEM CMR SUBUNIT CMR6"/>
    <property type="match status" value="1"/>
</dbReference>
<dbReference type="Proteomes" id="UP000077096">
    <property type="component" value="Chromosome"/>
</dbReference>
<dbReference type="PANTHER" id="PTHR39965:SF1">
    <property type="entry name" value="CRISPR SYSTEM CMR SUBUNIT CMR6"/>
    <property type="match status" value="1"/>
</dbReference>
<dbReference type="Pfam" id="PF03787">
    <property type="entry name" value="RAMPs"/>
    <property type="match status" value="1"/>
</dbReference>
<dbReference type="GO" id="GO:0051607">
    <property type="term" value="P:defense response to virus"/>
    <property type="evidence" value="ECO:0007669"/>
    <property type="project" value="UniProtKB-KW"/>
</dbReference>
<evidence type="ECO:0000259" key="2">
    <source>
        <dbReference type="Pfam" id="PF03787"/>
    </source>
</evidence>
<reference evidence="3 5" key="1">
    <citation type="submission" date="2014-08" db="EMBL/GenBank/DDBJ databases">
        <title>Fervidobacterium pennivorans DYC genome.</title>
        <authorList>
            <person name="Wushke S."/>
        </authorList>
    </citation>
    <scope>NUCLEOTIDE SEQUENCE [LARGE SCALE GENOMIC DNA]</scope>
    <source>
        <strain evidence="3 5">DYC</strain>
    </source>
</reference>
<reference evidence="4" key="2">
    <citation type="journal article" date="2020" name="mSystems">
        <title>Genome- and Community-Level Interaction Insights into Carbon Utilization and Element Cycling Functions of Hydrothermarchaeota in Hydrothermal Sediment.</title>
        <authorList>
            <person name="Zhou Z."/>
            <person name="Liu Y."/>
            <person name="Xu W."/>
            <person name="Pan J."/>
            <person name="Luo Z.H."/>
            <person name="Li M."/>
        </authorList>
    </citation>
    <scope>NUCLEOTIDE SEQUENCE [LARGE SCALE GENOMIC DNA]</scope>
    <source>
        <strain evidence="4">SpSt-604</strain>
    </source>
</reference>
<name>A0A172T182_FERPE</name>
<evidence type="ECO:0000256" key="1">
    <source>
        <dbReference type="ARBA" id="ARBA00023118"/>
    </source>
</evidence>
<evidence type="ECO:0000313" key="3">
    <source>
        <dbReference type="EMBL" id="ANE40714.1"/>
    </source>
</evidence>
<feature type="domain" description="CRISPR type III-associated protein" evidence="2">
    <location>
        <begin position="84"/>
        <end position="260"/>
    </location>
</feature>
<protein>
    <submittedName>
        <fullName evidence="4">Type III-B CRISPR module RAMP protein Cmr6</fullName>
    </submittedName>
</protein>
<evidence type="ECO:0000313" key="5">
    <source>
        <dbReference type="Proteomes" id="UP000077096"/>
    </source>
</evidence>
<dbReference type="EMBL" id="DSZT01000070">
    <property type="protein sequence ID" value="HGU41749.1"/>
    <property type="molecule type" value="Genomic_DNA"/>
</dbReference>
<dbReference type="InterPro" id="IPR005537">
    <property type="entry name" value="RAMP_III_fam"/>
</dbReference>
<dbReference type="AlphaFoldDB" id="A0A172T182"/>
<keyword evidence="1" id="KW-0051">Antiviral defense</keyword>
<dbReference type="OrthoDB" id="9813956at2"/>
<organism evidence="3 5">
    <name type="scientific">Fervidobacterium pennivorans</name>
    <dbReference type="NCBI Taxonomy" id="93466"/>
    <lineage>
        <taxon>Bacteria</taxon>
        <taxon>Thermotogati</taxon>
        <taxon>Thermotogota</taxon>
        <taxon>Thermotogae</taxon>
        <taxon>Thermotogales</taxon>
        <taxon>Fervidobacteriaceae</taxon>
        <taxon>Fervidobacterium</taxon>
    </lineage>
</organism>
<dbReference type="InterPro" id="IPR010172">
    <property type="entry name" value="CRISPR-assoc_prot_TM1791"/>
</dbReference>
<proteinExistence type="predicted"/>
<gene>
    <name evidence="4" type="primary">cmr6</name>
    <name evidence="4" type="ORF">ENT72_02340</name>
    <name evidence="3" type="ORF">JM64_00750</name>
</gene>
<accession>A0A172T182</accession>
<dbReference type="KEGG" id="fng:JM64_00750"/>
<dbReference type="NCBIfam" id="TIGR01898">
    <property type="entry name" value="cas_TM1791_cmr6"/>
    <property type="match status" value="1"/>
</dbReference>
<dbReference type="PATRIC" id="fig|93466.3.peg.174"/>
<dbReference type="EMBL" id="CP011393">
    <property type="protein sequence ID" value="ANE40714.1"/>
    <property type="molecule type" value="Genomic_DNA"/>
</dbReference>
<sequence>MTEPTQEKNNTEVVKNKSLYWDKIIYEKSRQYIIGNFKKNDIIKEIVKNMEFDDTIIQAIKSLSERRNNIVKNYSKKHILIDGTFKLRTKLLLGSGLPSLIEVGIHLSRNYGIPVIPATSIKGAFAHYLLEKMEEDKTITEELYKKIFGTDLNNPRENQRGLVIFLDALPQGDMRIEIDLINNHFQPYYMKQDNPPNDWYSPVPVQYIVVGASTYRFTILLDKESNFTEEEKNKIKTEFKNMLKLYGIGAKTNYGYGRFEPQAEN</sequence>